<protein>
    <submittedName>
        <fullName evidence="2">Uncharacterized protein</fullName>
    </submittedName>
</protein>
<dbReference type="AlphaFoldDB" id="A0AAV7SKC1"/>
<comment type="caution">
    <text evidence="2">The sequence shown here is derived from an EMBL/GenBank/DDBJ whole genome shotgun (WGS) entry which is preliminary data.</text>
</comment>
<sequence>MSLDPLGERRSHLKYARPNEWPRVARRWNTRLHKMAASCPTGTPGALRGQNRKTRPSGIQIPMTERKRPRLWREGEDARTQAGDVKERTDVKREEKAESENRETGQ</sequence>
<evidence type="ECO:0000256" key="1">
    <source>
        <dbReference type="SAM" id="MobiDB-lite"/>
    </source>
</evidence>
<evidence type="ECO:0000313" key="2">
    <source>
        <dbReference type="EMBL" id="KAJ1164521.1"/>
    </source>
</evidence>
<dbReference type="Proteomes" id="UP001066276">
    <property type="component" value="Chromosome 4_2"/>
</dbReference>
<feature type="compositionally biased region" description="Basic and acidic residues" evidence="1">
    <location>
        <begin position="71"/>
        <end position="106"/>
    </location>
</feature>
<dbReference type="EMBL" id="JANPWB010000008">
    <property type="protein sequence ID" value="KAJ1164521.1"/>
    <property type="molecule type" value="Genomic_DNA"/>
</dbReference>
<gene>
    <name evidence="2" type="ORF">NDU88_004958</name>
</gene>
<feature type="region of interest" description="Disordered" evidence="1">
    <location>
        <begin position="35"/>
        <end position="106"/>
    </location>
</feature>
<accession>A0AAV7SKC1</accession>
<organism evidence="2 3">
    <name type="scientific">Pleurodeles waltl</name>
    <name type="common">Iberian ribbed newt</name>
    <dbReference type="NCBI Taxonomy" id="8319"/>
    <lineage>
        <taxon>Eukaryota</taxon>
        <taxon>Metazoa</taxon>
        <taxon>Chordata</taxon>
        <taxon>Craniata</taxon>
        <taxon>Vertebrata</taxon>
        <taxon>Euteleostomi</taxon>
        <taxon>Amphibia</taxon>
        <taxon>Batrachia</taxon>
        <taxon>Caudata</taxon>
        <taxon>Salamandroidea</taxon>
        <taxon>Salamandridae</taxon>
        <taxon>Pleurodelinae</taxon>
        <taxon>Pleurodeles</taxon>
    </lineage>
</organism>
<name>A0AAV7SKC1_PLEWA</name>
<evidence type="ECO:0000313" key="3">
    <source>
        <dbReference type="Proteomes" id="UP001066276"/>
    </source>
</evidence>
<reference evidence="2" key="1">
    <citation type="journal article" date="2022" name="bioRxiv">
        <title>Sequencing and chromosome-scale assembly of the giantPleurodeles waltlgenome.</title>
        <authorList>
            <person name="Brown T."/>
            <person name="Elewa A."/>
            <person name="Iarovenko S."/>
            <person name="Subramanian E."/>
            <person name="Araus A.J."/>
            <person name="Petzold A."/>
            <person name="Susuki M."/>
            <person name="Suzuki K.-i.T."/>
            <person name="Hayashi T."/>
            <person name="Toyoda A."/>
            <person name="Oliveira C."/>
            <person name="Osipova E."/>
            <person name="Leigh N.D."/>
            <person name="Simon A."/>
            <person name="Yun M.H."/>
        </authorList>
    </citation>
    <scope>NUCLEOTIDE SEQUENCE</scope>
    <source>
        <strain evidence="2">20211129_DDA</strain>
        <tissue evidence="2">Liver</tissue>
    </source>
</reference>
<proteinExistence type="predicted"/>
<keyword evidence="3" id="KW-1185">Reference proteome</keyword>